<gene>
    <name evidence="1" type="ORF">H6P81_018218</name>
</gene>
<protein>
    <submittedName>
        <fullName evidence="1">Uncharacterized protein</fullName>
    </submittedName>
</protein>
<organism evidence="1 2">
    <name type="scientific">Aristolochia fimbriata</name>
    <name type="common">White veined hardy Dutchman's pipe vine</name>
    <dbReference type="NCBI Taxonomy" id="158543"/>
    <lineage>
        <taxon>Eukaryota</taxon>
        <taxon>Viridiplantae</taxon>
        <taxon>Streptophyta</taxon>
        <taxon>Embryophyta</taxon>
        <taxon>Tracheophyta</taxon>
        <taxon>Spermatophyta</taxon>
        <taxon>Magnoliopsida</taxon>
        <taxon>Magnoliidae</taxon>
        <taxon>Piperales</taxon>
        <taxon>Aristolochiaceae</taxon>
        <taxon>Aristolochia</taxon>
    </lineage>
</organism>
<dbReference type="AlphaFoldDB" id="A0AAV7E1K9"/>
<comment type="caution">
    <text evidence="1">The sequence shown here is derived from an EMBL/GenBank/DDBJ whole genome shotgun (WGS) entry which is preliminary data.</text>
</comment>
<dbReference type="EMBL" id="JAINDJ010000007">
    <property type="protein sequence ID" value="KAG9442364.1"/>
    <property type="molecule type" value="Genomic_DNA"/>
</dbReference>
<name>A0AAV7E1K9_ARIFI</name>
<proteinExistence type="predicted"/>
<dbReference type="PANTHER" id="PTHR47686">
    <property type="entry name" value="SGS DOMAIN-CONTAINING PROTEIN"/>
    <property type="match status" value="1"/>
</dbReference>
<evidence type="ECO:0000313" key="2">
    <source>
        <dbReference type="Proteomes" id="UP000825729"/>
    </source>
</evidence>
<reference evidence="1 2" key="1">
    <citation type="submission" date="2021-07" db="EMBL/GenBank/DDBJ databases">
        <title>The Aristolochia fimbriata genome: insights into angiosperm evolution, floral development and chemical biosynthesis.</title>
        <authorList>
            <person name="Jiao Y."/>
        </authorList>
    </citation>
    <scope>NUCLEOTIDE SEQUENCE [LARGE SCALE GENOMIC DNA]</scope>
    <source>
        <strain evidence="1">IBCAS-2021</strain>
        <tissue evidence="1">Leaf</tissue>
    </source>
</reference>
<sequence length="98" mass="11327">MAGIMDLMKNMYEEGDEDMKRTIAKAWTDARLVKRDPLKGYRVATLAEWEDEQSNQAAFLLDLASIEGTWTDFLEQIAECYKEVGLDEIAKFVLYRDP</sequence>
<evidence type="ECO:0000313" key="1">
    <source>
        <dbReference type="EMBL" id="KAG9442364.1"/>
    </source>
</evidence>
<dbReference type="Proteomes" id="UP000825729">
    <property type="component" value="Unassembled WGS sequence"/>
</dbReference>
<accession>A0AAV7E1K9</accession>
<dbReference type="PANTHER" id="PTHR47686:SF1">
    <property type="entry name" value="CALCYCLIN-BINDING PROTEIN"/>
    <property type="match status" value="1"/>
</dbReference>
<keyword evidence="2" id="KW-1185">Reference proteome</keyword>